<sequence>MRPSLHDQPHSKLRYRTHCTASEHKPLSIAPPPDMACLERPFDDDDDDDRGRIHANHHLELRRFSWQLLEWARCDGRRSAAPARCCDPGTFSIRQFSPRGHRPERPDRLSDCPPGETRSTATSRAALGLLAACAPGSVRCGLRPAPDLSTYSKIAAVQLLAPASSPAAGGEGRRRTARTTVYVPIDVASRALTQHDPARIDAYRPMLRSCGSDTPALPYMLRIAGIPLCAILLFEVRIGEAALPSEPGPGYLARTRPACSGSPDDDDDVRDSASPRSPSGEGSVPARRRTPTEKQAQRSRCARPGRFRQRNATRRALELAMCAAHGHGSYSPACQRRHETLPRVGPHHIATALSRQAGQRGRMTEGAWQARRCDAVRWSTPFHHHRGQPDGSATADKVVNDDVDGISCAALRPAPPRDAGRPPAWHVMPSHGTKATSSSSS</sequence>
<evidence type="ECO:0000313" key="3">
    <source>
        <dbReference type="Proteomes" id="UP000323386"/>
    </source>
</evidence>
<evidence type="ECO:0000256" key="1">
    <source>
        <dbReference type="SAM" id="MobiDB-lite"/>
    </source>
</evidence>
<evidence type="ECO:0000313" key="2">
    <source>
        <dbReference type="EMBL" id="SPO37654.1"/>
    </source>
</evidence>
<proteinExistence type="predicted"/>
<name>A0A5C3EZF0_9BASI</name>
<dbReference type="Proteomes" id="UP000323386">
    <property type="component" value="Unassembled WGS sequence"/>
</dbReference>
<accession>A0A5C3EZF0</accession>
<keyword evidence="3" id="KW-1185">Reference proteome</keyword>
<dbReference type="AlphaFoldDB" id="A0A5C3EZF0"/>
<feature type="compositionally biased region" description="Basic and acidic residues" evidence="1">
    <location>
        <begin position="101"/>
        <end position="110"/>
    </location>
</feature>
<feature type="compositionally biased region" description="Basic residues" evidence="1">
    <location>
        <begin position="300"/>
        <end position="310"/>
    </location>
</feature>
<organism evidence="2 3">
    <name type="scientific">Pseudozyma flocculosa</name>
    <dbReference type="NCBI Taxonomy" id="84751"/>
    <lineage>
        <taxon>Eukaryota</taxon>
        <taxon>Fungi</taxon>
        <taxon>Dikarya</taxon>
        <taxon>Basidiomycota</taxon>
        <taxon>Ustilaginomycotina</taxon>
        <taxon>Ustilaginomycetes</taxon>
        <taxon>Ustilaginales</taxon>
        <taxon>Ustilaginaceae</taxon>
        <taxon>Pseudozyma</taxon>
    </lineage>
</organism>
<gene>
    <name evidence="2" type="ORF">PSFLO_03130</name>
</gene>
<reference evidence="2 3" key="1">
    <citation type="submission" date="2018-03" db="EMBL/GenBank/DDBJ databases">
        <authorList>
            <person name="Guldener U."/>
        </authorList>
    </citation>
    <scope>NUCLEOTIDE SEQUENCE [LARGE SCALE GENOMIC DNA]</scope>
    <source>
        <strain evidence="2 3">DAOM196992</strain>
    </source>
</reference>
<dbReference type="EMBL" id="OOIP01000007">
    <property type="protein sequence ID" value="SPO37654.1"/>
    <property type="molecule type" value="Genomic_DNA"/>
</dbReference>
<feature type="region of interest" description="Disordered" evidence="1">
    <location>
        <begin position="94"/>
        <end position="119"/>
    </location>
</feature>
<protein>
    <submittedName>
        <fullName evidence="2">Uncharacterized protein</fullName>
    </submittedName>
</protein>
<feature type="region of interest" description="Disordered" evidence="1">
    <location>
        <begin position="245"/>
        <end position="310"/>
    </location>
</feature>
<feature type="region of interest" description="Disordered" evidence="1">
    <location>
        <begin position="408"/>
        <end position="441"/>
    </location>
</feature>